<organism evidence="2">
    <name type="scientific">marine sediment metagenome</name>
    <dbReference type="NCBI Taxonomy" id="412755"/>
    <lineage>
        <taxon>unclassified sequences</taxon>
        <taxon>metagenomes</taxon>
        <taxon>ecological metagenomes</taxon>
    </lineage>
</organism>
<keyword evidence="1" id="KW-1133">Transmembrane helix</keyword>
<dbReference type="InterPro" id="IPR036291">
    <property type="entry name" value="NAD(P)-bd_dom_sf"/>
</dbReference>
<evidence type="ECO:0000313" key="2">
    <source>
        <dbReference type="EMBL" id="KKM65882.1"/>
    </source>
</evidence>
<dbReference type="Pfam" id="PF00106">
    <property type="entry name" value="adh_short"/>
    <property type="match status" value="1"/>
</dbReference>
<name>A0A0F9M9U1_9ZZZZ</name>
<keyword evidence="1" id="KW-0472">Membrane</keyword>
<evidence type="ECO:0000256" key="1">
    <source>
        <dbReference type="SAM" id="Phobius"/>
    </source>
</evidence>
<dbReference type="AlphaFoldDB" id="A0A0F9M9U1"/>
<dbReference type="SUPFAM" id="SSF51735">
    <property type="entry name" value="NAD(P)-binding Rossmann-fold domains"/>
    <property type="match status" value="1"/>
</dbReference>
<dbReference type="InterPro" id="IPR002347">
    <property type="entry name" value="SDR_fam"/>
</dbReference>
<protein>
    <recommendedName>
        <fullName evidence="3">Ketoreductase (KR) domain-containing protein</fullName>
    </recommendedName>
</protein>
<feature type="transmembrane region" description="Helical" evidence="1">
    <location>
        <begin position="62"/>
        <end position="79"/>
    </location>
</feature>
<dbReference type="EMBL" id="LAZR01010641">
    <property type="protein sequence ID" value="KKM65882.1"/>
    <property type="molecule type" value="Genomic_DNA"/>
</dbReference>
<proteinExistence type="predicted"/>
<keyword evidence="1" id="KW-0812">Transmembrane</keyword>
<evidence type="ECO:0008006" key="3">
    <source>
        <dbReference type="Google" id="ProtNLM"/>
    </source>
</evidence>
<sequence>MEQLNNVKQEIEELEAKNKIIVHSADITNYNEVEKTFRAFKEDLGLLNGVIANAGRSWRANAHFQITYLFLVILFLIFYERLLEIL</sequence>
<accession>A0A0F9M9U1</accession>
<reference evidence="2" key="1">
    <citation type="journal article" date="2015" name="Nature">
        <title>Complex archaea that bridge the gap between prokaryotes and eukaryotes.</title>
        <authorList>
            <person name="Spang A."/>
            <person name="Saw J.H."/>
            <person name="Jorgensen S.L."/>
            <person name="Zaremba-Niedzwiedzka K."/>
            <person name="Martijn J."/>
            <person name="Lind A.E."/>
            <person name="van Eijk R."/>
            <person name="Schleper C."/>
            <person name="Guy L."/>
            <person name="Ettema T.J."/>
        </authorList>
    </citation>
    <scope>NUCLEOTIDE SEQUENCE</scope>
</reference>
<comment type="caution">
    <text evidence="2">The sequence shown here is derived from an EMBL/GenBank/DDBJ whole genome shotgun (WGS) entry which is preliminary data.</text>
</comment>
<dbReference type="Gene3D" id="3.40.50.720">
    <property type="entry name" value="NAD(P)-binding Rossmann-like Domain"/>
    <property type="match status" value="1"/>
</dbReference>
<gene>
    <name evidence="2" type="ORF">LCGC14_1486820</name>
</gene>